<dbReference type="EMBL" id="BAABHS010000062">
    <property type="protein sequence ID" value="GAA4996522.1"/>
    <property type="molecule type" value="Genomic_DNA"/>
</dbReference>
<accession>A0ABP9IF35</accession>
<name>A0ABP9IF35_9ACTN</name>
<dbReference type="Proteomes" id="UP001500466">
    <property type="component" value="Unassembled WGS sequence"/>
</dbReference>
<organism evidence="2 3">
    <name type="scientific">Yinghuangia aomiensis</name>
    <dbReference type="NCBI Taxonomy" id="676205"/>
    <lineage>
        <taxon>Bacteria</taxon>
        <taxon>Bacillati</taxon>
        <taxon>Actinomycetota</taxon>
        <taxon>Actinomycetes</taxon>
        <taxon>Kitasatosporales</taxon>
        <taxon>Streptomycetaceae</taxon>
        <taxon>Yinghuangia</taxon>
    </lineage>
</organism>
<protein>
    <submittedName>
        <fullName evidence="2">Uncharacterized protein</fullName>
    </submittedName>
</protein>
<comment type="caution">
    <text evidence="2">The sequence shown here is derived from an EMBL/GenBank/DDBJ whole genome shotgun (WGS) entry which is preliminary data.</text>
</comment>
<sequence length="66" mass="7292">MFSAWGPFWPWVTSNVTFWPSYGLVPDLCGPLDNPADSEHRIGGPTDDGTIREVQRPAARHRPSAA</sequence>
<evidence type="ECO:0000313" key="2">
    <source>
        <dbReference type="EMBL" id="GAA4996522.1"/>
    </source>
</evidence>
<evidence type="ECO:0000256" key="1">
    <source>
        <dbReference type="SAM" id="MobiDB-lite"/>
    </source>
</evidence>
<reference evidence="3" key="1">
    <citation type="journal article" date="2019" name="Int. J. Syst. Evol. Microbiol.">
        <title>The Global Catalogue of Microorganisms (GCM) 10K type strain sequencing project: providing services to taxonomists for standard genome sequencing and annotation.</title>
        <authorList>
            <consortium name="The Broad Institute Genomics Platform"/>
            <consortium name="The Broad Institute Genome Sequencing Center for Infectious Disease"/>
            <person name="Wu L."/>
            <person name="Ma J."/>
        </authorList>
    </citation>
    <scope>NUCLEOTIDE SEQUENCE [LARGE SCALE GENOMIC DNA]</scope>
    <source>
        <strain evidence="3">JCM 17986</strain>
    </source>
</reference>
<evidence type="ECO:0000313" key="3">
    <source>
        <dbReference type="Proteomes" id="UP001500466"/>
    </source>
</evidence>
<keyword evidence="3" id="KW-1185">Reference proteome</keyword>
<proteinExistence type="predicted"/>
<feature type="region of interest" description="Disordered" evidence="1">
    <location>
        <begin position="33"/>
        <end position="66"/>
    </location>
</feature>
<gene>
    <name evidence="2" type="ORF">GCM10023205_82170</name>
</gene>